<protein>
    <recommendedName>
        <fullName evidence="1">CxC2-like cysteine cluster KDZ transposase-associated domain-containing protein</fullName>
    </recommendedName>
</protein>
<evidence type="ECO:0000313" key="3">
    <source>
        <dbReference type="Proteomes" id="UP001218218"/>
    </source>
</evidence>
<organism evidence="2 3">
    <name type="scientific">Mycena albidolilacea</name>
    <dbReference type="NCBI Taxonomy" id="1033008"/>
    <lineage>
        <taxon>Eukaryota</taxon>
        <taxon>Fungi</taxon>
        <taxon>Dikarya</taxon>
        <taxon>Basidiomycota</taxon>
        <taxon>Agaricomycotina</taxon>
        <taxon>Agaricomycetes</taxon>
        <taxon>Agaricomycetidae</taxon>
        <taxon>Agaricales</taxon>
        <taxon>Marasmiineae</taxon>
        <taxon>Mycenaceae</taxon>
        <taxon>Mycena</taxon>
    </lineage>
</organism>
<keyword evidence="3" id="KW-1185">Reference proteome</keyword>
<proteinExistence type="predicted"/>
<evidence type="ECO:0000259" key="1">
    <source>
        <dbReference type="Pfam" id="PF18803"/>
    </source>
</evidence>
<gene>
    <name evidence="2" type="ORF">DFH08DRAFT_684019</name>
</gene>
<reference evidence="2" key="1">
    <citation type="submission" date="2023-03" db="EMBL/GenBank/DDBJ databases">
        <title>Massive genome expansion in bonnet fungi (Mycena s.s.) driven by repeated elements and novel gene families across ecological guilds.</title>
        <authorList>
            <consortium name="Lawrence Berkeley National Laboratory"/>
            <person name="Harder C.B."/>
            <person name="Miyauchi S."/>
            <person name="Viragh M."/>
            <person name="Kuo A."/>
            <person name="Thoen E."/>
            <person name="Andreopoulos B."/>
            <person name="Lu D."/>
            <person name="Skrede I."/>
            <person name="Drula E."/>
            <person name="Henrissat B."/>
            <person name="Morin E."/>
            <person name="Kohler A."/>
            <person name="Barry K."/>
            <person name="LaButti K."/>
            <person name="Morin E."/>
            <person name="Salamov A."/>
            <person name="Lipzen A."/>
            <person name="Mereny Z."/>
            <person name="Hegedus B."/>
            <person name="Baldrian P."/>
            <person name="Stursova M."/>
            <person name="Weitz H."/>
            <person name="Taylor A."/>
            <person name="Grigoriev I.V."/>
            <person name="Nagy L.G."/>
            <person name="Martin F."/>
            <person name="Kauserud H."/>
        </authorList>
    </citation>
    <scope>NUCLEOTIDE SEQUENCE</scope>
    <source>
        <strain evidence="2">CBHHK002</strain>
    </source>
</reference>
<sequence length="104" mass="11862">MSFQEWEDDYFKPRTTRDLKIRYQIGHPSSEDCSTNYLGKSGDFVVLHDNGIHVLDIDFCCCTGSPSQVAQLLNIGWFPATHKDPSTAATLSMLRRFHRLNLQA</sequence>
<accession>A0AAD7AJT1</accession>
<dbReference type="EMBL" id="JARIHO010000005">
    <property type="protein sequence ID" value="KAJ7360905.1"/>
    <property type="molecule type" value="Genomic_DNA"/>
</dbReference>
<dbReference type="AlphaFoldDB" id="A0AAD7AJT1"/>
<name>A0AAD7AJT1_9AGAR</name>
<dbReference type="Pfam" id="PF18803">
    <property type="entry name" value="CxC2"/>
    <property type="match status" value="1"/>
</dbReference>
<dbReference type="Proteomes" id="UP001218218">
    <property type="component" value="Unassembled WGS sequence"/>
</dbReference>
<comment type="caution">
    <text evidence="2">The sequence shown here is derived from an EMBL/GenBank/DDBJ whole genome shotgun (WGS) entry which is preliminary data.</text>
</comment>
<dbReference type="InterPro" id="IPR041457">
    <property type="entry name" value="CxC2_KDZ-assoc"/>
</dbReference>
<evidence type="ECO:0000313" key="2">
    <source>
        <dbReference type="EMBL" id="KAJ7360905.1"/>
    </source>
</evidence>
<feature type="domain" description="CxC2-like cysteine cluster KDZ transposase-associated" evidence="1">
    <location>
        <begin position="18"/>
        <end position="103"/>
    </location>
</feature>